<dbReference type="STRING" id="3476.A0A2P5B4D1"/>
<protein>
    <submittedName>
        <fullName evidence="1">Uncharacterized protein</fullName>
    </submittedName>
</protein>
<accession>A0A2P5B4D1</accession>
<sequence length="58" mass="6414">MARLVALLDHDNIEVLNPFNGDAHFAISNVDDTGNRPENDAIAGLHLFARNKVDSRSR</sequence>
<comment type="caution">
    <text evidence="1">The sequence shown here is derived from an EMBL/GenBank/DDBJ whole genome shotgun (WGS) entry which is preliminary data.</text>
</comment>
<gene>
    <name evidence="1" type="ORF">PanWU01x14_272400</name>
</gene>
<dbReference type="Proteomes" id="UP000237105">
    <property type="component" value="Unassembled WGS sequence"/>
</dbReference>
<evidence type="ECO:0000313" key="1">
    <source>
        <dbReference type="EMBL" id="PON43623.1"/>
    </source>
</evidence>
<keyword evidence="2" id="KW-1185">Reference proteome</keyword>
<dbReference type="AlphaFoldDB" id="A0A2P5B4D1"/>
<dbReference type="OrthoDB" id="10386329at2759"/>
<proteinExistence type="predicted"/>
<evidence type="ECO:0000313" key="2">
    <source>
        <dbReference type="Proteomes" id="UP000237105"/>
    </source>
</evidence>
<reference evidence="2" key="1">
    <citation type="submission" date="2016-06" db="EMBL/GenBank/DDBJ databases">
        <title>Parallel loss of symbiosis genes in relatives of nitrogen-fixing non-legume Parasponia.</title>
        <authorList>
            <person name="Van Velzen R."/>
            <person name="Holmer R."/>
            <person name="Bu F."/>
            <person name="Rutten L."/>
            <person name="Van Zeijl A."/>
            <person name="Liu W."/>
            <person name="Santuari L."/>
            <person name="Cao Q."/>
            <person name="Sharma T."/>
            <person name="Shen D."/>
            <person name="Roswanjaya Y."/>
            <person name="Wardhani T."/>
            <person name="Kalhor M.S."/>
            <person name="Jansen J."/>
            <person name="Van den Hoogen J."/>
            <person name="Gungor B."/>
            <person name="Hartog M."/>
            <person name="Hontelez J."/>
            <person name="Verver J."/>
            <person name="Yang W.-C."/>
            <person name="Schijlen E."/>
            <person name="Repin R."/>
            <person name="Schilthuizen M."/>
            <person name="Schranz E."/>
            <person name="Heidstra R."/>
            <person name="Miyata K."/>
            <person name="Fedorova E."/>
            <person name="Kohlen W."/>
            <person name="Bisseling T."/>
            <person name="Smit S."/>
            <person name="Geurts R."/>
        </authorList>
    </citation>
    <scope>NUCLEOTIDE SEQUENCE [LARGE SCALE GENOMIC DNA]</scope>
    <source>
        <strain evidence="2">cv. WU1-14</strain>
    </source>
</reference>
<name>A0A2P5B4D1_PARAD</name>
<organism evidence="1 2">
    <name type="scientific">Parasponia andersonii</name>
    <name type="common">Sponia andersonii</name>
    <dbReference type="NCBI Taxonomy" id="3476"/>
    <lineage>
        <taxon>Eukaryota</taxon>
        <taxon>Viridiplantae</taxon>
        <taxon>Streptophyta</taxon>
        <taxon>Embryophyta</taxon>
        <taxon>Tracheophyta</taxon>
        <taxon>Spermatophyta</taxon>
        <taxon>Magnoliopsida</taxon>
        <taxon>eudicotyledons</taxon>
        <taxon>Gunneridae</taxon>
        <taxon>Pentapetalae</taxon>
        <taxon>rosids</taxon>
        <taxon>fabids</taxon>
        <taxon>Rosales</taxon>
        <taxon>Cannabaceae</taxon>
        <taxon>Parasponia</taxon>
    </lineage>
</organism>
<dbReference type="EMBL" id="JXTB01000367">
    <property type="protein sequence ID" value="PON43623.1"/>
    <property type="molecule type" value="Genomic_DNA"/>
</dbReference>